<protein>
    <submittedName>
        <fullName evidence="1">Uncharacterized protein</fullName>
    </submittedName>
</protein>
<dbReference type="EMBL" id="UINC01147662">
    <property type="protein sequence ID" value="SVD39112.1"/>
    <property type="molecule type" value="Genomic_DNA"/>
</dbReference>
<dbReference type="AlphaFoldDB" id="A0A382UXW1"/>
<sequence>MIRLGKYWKDIYQYFSSVSNSNQYYSDYRCKFCGEYLPNNHGRDNPSPIICDHLTQIHDFILNTEPKYPHIKICRECEAPLINGEDQACMECIRYEGLRR</sequence>
<accession>A0A382UXW1</accession>
<proteinExistence type="predicted"/>
<evidence type="ECO:0000313" key="1">
    <source>
        <dbReference type="EMBL" id="SVD39112.1"/>
    </source>
</evidence>
<name>A0A382UXW1_9ZZZZ</name>
<organism evidence="1">
    <name type="scientific">marine metagenome</name>
    <dbReference type="NCBI Taxonomy" id="408172"/>
    <lineage>
        <taxon>unclassified sequences</taxon>
        <taxon>metagenomes</taxon>
        <taxon>ecological metagenomes</taxon>
    </lineage>
</organism>
<reference evidence="1" key="1">
    <citation type="submission" date="2018-05" db="EMBL/GenBank/DDBJ databases">
        <authorList>
            <person name="Lanie J.A."/>
            <person name="Ng W.-L."/>
            <person name="Kazmierczak K.M."/>
            <person name="Andrzejewski T.M."/>
            <person name="Davidsen T.M."/>
            <person name="Wayne K.J."/>
            <person name="Tettelin H."/>
            <person name="Glass J.I."/>
            <person name="Rusch D."/>
            <person name="Podicherti R."/>
            <person name="Tsui H.-C.T."/>
            <person name="Winkler M.E."/>
        </authorList>
    </citation>
    <scope>NUCLEOTIDE SEQUENCE</scope>
</reference>
<gene>
    <name evidence="1" type="ORF">METZ01_LOCUS391966</name>
</gene>